<dbReference type="InterPro" id="IPR019546">
    <property type="entry name" value="TAT_signal_bac_arc"/>
</dbReference>
<dbReference type="AlphaFoldDB" id="A0A5B8C7Z6"/>
<accession>A0A5B8C7Z6</accession>
<dbReference type="InterPro" id="IPR006311">
    <property type="entry name" value="TAT_signal"/>
</dbReference>
<dbReference type="PANTHER" id="PTHR43649:SF12">
    <property type="entry name" value="DIACETYLCHITOBIOSE BINDING PROTEIN DASA"/>
    <property type="match status" value="1"/>
</dbReference>
<evidence type="ECO:0000256" key="1">
    <source>
        <dbReference type="SAM" id="SignalP"/>
    </source>
</evidence>
<dbReference type="PROSITE" id="PS51318">
    <property type="entry name" value="TAT"/>
    <property type="match status" value="1"/>
</dbReference>
<dbReference type="Proteomes" id="UP000314616">
    <property type="component" value="Chromosome"/>
</dbReference>
<dbReference type="Pfam" id="PF01547">
    <property type="entry name" value="SBP_bac_1"/>
    <property type="match status" value="1"/>
</dbReference>
<gene>
    <name evidence="2" type="ORF">FE374_13740</name>
</gene>
<dbReference type="InterPro" id="IPR050490">
    <property type="entry name" value="Bact_solute-bd_prot1"/>
</dbReference>
<dbReference type="InterPro" id="IPR006059">
    <property type="entry name" value="SBP"/>
</dbReference>
<feature type="chain" id="PRO_5022995475" evidence="1">
    <location>
        <begin position="33"/>
        <end position="440"/>
    </location>
</feature>
<organism evidence="2 3">
    <name type="scientific">Georgenia yuyongxinii</name>
    <dbReference type="NCBI Taxonomy" id="2589797"/>
    <lineage>
        <taxon>Bacteria</taxon>
        <taxon>Bacillati</taxon>
        <taxon>Actinomycetota</taxon>
        <taxon>Actinomycetes</taxon>
        <taxon>Micrococcales</taxon>
        <taxon>Bogoriellaceae</taxon>
        <taxon>Georgenia</taxon>
    </lineage>
</organism>
<reference evidence="2 3" key="1">
    <citation type="submission" date="2019-05" db="EMBL/GenBank/DDBJ databases">
        <title>Georgenia *** sp. nov., and Georgenia *** sp. nov., isolated from the intestinal contents of plateau pika (Ochotona curzoniae) in the Qinghai-Tibet plateau of China.</title>
        <authorList>
            <person name="Tian Z."/>
        </authorList>
    </citation>
    <scope>NUCLEOTIDE SEQUENCE [LARGE SCALE GENOMIC DNA]</scope>
    <source>
        <strain evidence="2 3">Z443</strain>
    </source>
</reference>
<dbReference type="OrthoDB" id="9780991at2"/>
<protein>
    <submittedName>
        <fullName evidence="2">ABC transporter substrate-binding protein</fullName>
    </submittedName>
</protein>
<dbReference type="PROSITE" id="PS51257">
    <property type="entry name" value="PROKAR_LIPOPROTEIN"/>
    <property type="match status" value="1"/>
</dbReference>
<dbReference type="Gene3D" id="3.40.190.10">
    <property type="entry name" value="Periplasmic binding protein-like II"/>
    <property type="match status" value="1"/>
</dbReference>
<dbReference type="PANTHER" id="PTHR43649">
    <property type="entry name" value="ARABINOSE-BINDING PROTEIN-RELATED"/>
    <property type="match status" value="1"/>
</dbReference>
<dbReference type="SUPFAM" id="SSF53850">
    <property type="entry name" value="Periplasmic binding protein-like II"/>
    <property type="match status" value="1"/>
</dbReference>
<evidence type="ECO:0000313" key="3">
    <source>
        <dbReference type="Proteomes" id="UP000314616"/>
    </source>
</evidence>
<dbReference type="RefSeq" id="WP_139931599.1">
    <property type="nucleotide sequence ID" value="NZ_CP040915.1"/>
</dbReference>
<sequence length="440" mass="46962">MTTLSRRDFLALSAVTGAGALLAACGSSVPLAATGPPVEGDYDGPPVTLEYWNGFTGGDGPAMRQLVTDFNNSQDRITVRMNVVQWAQYYQRVVAAVHAGQGPDVGAMHVEQLATQAVRRSITPIDEVITELGLSAEEYPADVWEAGVYDGKRYGIPLDVHSLGSYANTALLKQAGLSGEPGAGADLERALTTLVGAGVETPFWMPNRWPAHLIFLSLLWQFGGEPYAEDGSAATFDSDAGVQALTWMRSQIDNKFSPPNVAQDSQYTAFKNGEGAFTWDGIWQINDLGSTAPDLAWSLAPVPTIGTEPAVWANSHQLVMFRSRQPDDDRLVASKTFIRFLIENSASWAAAGMIPARSQARESKDFLASPQAAVAEAIPSMRFLPPIPALGEVQAQTLETAVSNAILGVNEPQAALAAAAEQASALMQGNLRKFARGEAL</sequence>
<name>A0A5B8C7Z6_9MICO</name>
<dbReference type="NCBIfam" id="TIGR01409">
    <property type="entry name" value="TAT_signal_seq"/>
    <property type="match status" value="1"/>
</dbReference>
<dbReference type="EMBL" id="CP040915">
    <property type="protein sequence ID" value="QDC26733.1"/>
    <property type="molecule type" value="Genomic_DNA"/>
</dbReference>
<dbReference type="KEGG" id="gyu:FE374_13740"/>
<keyword evidence="1" id="KW-0732">Signal</keyword>
<dbReference type="CDD" id="cd14748">
    <property type="entry name" value="PBP2_UgpB"/>
    <property type="match status" value="1"/>
</dbReference>
<feature type="signal peptide" evidence="1">
    <location>
        <begin position="1"/>
        <end position="32"/>
    </location>
</feature>
<evidence type="ECO:0000313" key="2">
    <source>
        <dbReference type="EMBL" id="QDC26733.1"/>
    </source>
</evidence>
<proteinExistence type="predicted"/>